<dbReference type="GO" id="GO:0035556">
    <property type="term" value="P:intracellular signal transduction"/>
    <property type="evidence" value="ECO:0007669"/>
    <property type="project" value="InterPro"/>
</dbReference>
<dbReference type="eggNOG" id="COG1672">
    <property type="taxonomic scope" value="Bacteria"/>
</dbReference>
<dbReference type="Proteomes" id="UP000003835">
    <property type="component" value="Unassembled WGS sequence"/>
</dbReference>
<dbReference type="Pfam" id="PF00211">
    <property type="entry name" value="Guanylate_cyc"/>
    <property type="match status" value="1"/>
</dbReference>
<keyword evidence="2" id="KW-1133">Transmembrane helix</keyword>
<dbReference type="Gene3D" id="3.40.50.300">
    <property type="entry name" value="P-loop containing nucleotide triphosphate hydrolases"/>
    <property type="match status" value="1"/>
</dbReference>
<gene>
    <name evidence="4" type="ORF">MC7420_4724</name>
</gene>
<keyword evidence="5" id="KW-1185">Reference proteome</keyword>
<dbReference type="InterPro" id="IPR050697">
    <property type="entry name" value="Adenylyl/Guanylyl_Cyclase_3/4"/>
</dbReference>
<dbReference type="HOGENOM" id="CLU_319554_0_0_3"/>
<dbReference type="GO" id="GO:0004016">
    <property type="term" value="F:adenylate cyclase activity"/>
    <property type="evidence" value="ECO:0007669"/>
    <property type="project" value="UniProtKB-ARBA"/>
</dbReference>
<name>B4VNL0_9CYAN</name>
<organism evidence="4 5">
    <name type="scientific">Coleofasciculus chthonoplastes PCC 7420</name>
    <dbReference type="NCBI Taxonomy" id="118168"/>
    <lineage>
        <taxon>Bacteria</taxon>
        <taxon>Bacillati</taxon>
        <taxon>Cyanobacteriota</taxon>
        <taxon>Cyanophyceae</taxon>
        <taxon>Coleofasciculales</taxon>
        <taxon>Coleofasciculaceae</taxon>
        <taxon>Coleofasciculus</taxon>
    </lineage>
</organism>
<dbReference type="Pfam" id="PF14516">
    <property type="entry name" value="AAA_35"/>
    <property type="match status" value="1"/>
</dbReference>
<dbReference type="eggNOG" id="COG4252">
    <property type="taxonomic scope" value="Bacteria"/>
</dbReference>
<dbReference type="InterPro" id="IPR027417">
    <property type="entry name" value="P-loop_NTPase"/>
</dbReference>
<evidence type="ECO:0000256" key="2">
    <source>
        <dbReference type="SAM" id="Phobius"/>
    </source>
</evidence>
<dbReference type="SMART" id="SM01080">
    <property type="entry name" value="CHASE2"/>
    <property type="match status" value="1"/>
</dbReference>
<accession>B4VNL0</accession>
<dbReference type="PROSITE" id="PS50125">
    <property type="entry name" value="GUANYLATE_CYCLASE_2"/>
    <property type="match status" value="1"/>
</dbReference>
<feature type="transmembrane region" description="Helical" evidence="2">
    <location>
        <begin position="918"/>
        <end position="936"/>
    </location>
</feature>
<keyword evidence="2" id="KW-0812">Transmembrane</keyword>
<dbReference type="InterPro" id="IPR029787">
    <property type="entry name" value="Nucleotide_cyclase"/>
</dbReference>
<dbReference type="SMART" id="SM00044">
    <property type="entry name" value="CYCc"/>
    <property type="match status" value="1"/>
</dbReference>
<feature type="domain" description="Guanylate cyclase" evidence="3">
    <location>
        <begin position="382"/>
        <end position="512"/>
    </location>
</feature>
<dbReference type="STRING" id="118168.MC7420_4724"/>
<evidence type="ECO:0000313" key="5">
    <source>
        <dbReference type="Proteomes" id="UP000003835"/>
    </source>
</evidence>
<dbReference type="CDD" id="cd07302">
    <property type="entry name" value="CHD"/>
    <property type="match status" value="1"/>
</dbReference>
<dbReference type="PANTHER" id="PTHR43081:SF19">
    <property type="entry name" value="PH-SENSITIVE ADENYLATE CYCLASE RV1264"/>
    <property type="match status" value="1"/>
</dbReference>
<evidence type="ECO:0000313" key="4">
    <source>
        <dbReference type="EMBL" id="EDX76468.1"/>
    </source>
</evidence>
<dbReference type="RefSeq" id="WP_006100197.1">
    <property type="nucleotide sequence ID" value="NZ_DS989846.1"/>
</dbReference>
<protein>
    <recommendedName>
        <fullName evidence="3">Guanylate cyclase domain-containing protein</fullName>
    </recommendedName>
</protein>
<dbReference type="SUPFAM" id="SSF55073">
    <property type="entry name" value="Nucleotide cyclase"/>
    <property type="match status" value="1"/>
</dbReference>
<reference evidence="4 5" key="1">
    <citation type="submission" date="2008-07" db="EMBL/GenBank/DDBJ databases">
        <authorList>
            <person name="Tandeau de Marsac N."/>
            <person name="Ferriera S."/>
            <person name="Johnson J."/>
            <person name="Kravitz S."/>
            <person name="Beeson K."/>
            <person name="Sutton G."/>
            <person name="Rogers Y.-H."/>
            <person name="Friedman R."/>
            <person name="Frazier M."/>
            <person name="Venter J.C."/>
        </authorList>
    </citation>
    <scope>NUCLEOTIDE SEQUENCE [LARGE SCALE GENOMIC DNA]</scope>
    <source>
        <strain evidence="4 5">PCC 7420</strain>
    </source>
</reference>
<dbReference type="PANTHER" id="PTHR43081">
    <property type="entry name" value="ADENYLATE CYCLASE, TERMINAL-DIFFERENTIATION SPECIFIC-RELATED"/>
    <property type="match status" value="1"/>
</dbReference>
<evidence type="ECO:0000256" key="1">
    <source>
        <dbReference type="ARBA" id="ARBA00005381"/>
    </source>
</evidence>
<keyword evidence="2" id="KW-0472">Membrane</keyword>
<sequence length="967" mass="108355">MGADELNRADRYHLGGSLSADAPTYVVRKADSELYNGLLAGDYCYVLNSRQMGKSSLRIRTMCKLKAQGIACAEIELNGIGSQQISAQQWYGGIIQELISGFDLQVNRRNWLREYEDLSPVQRLGKFLETVLLAQIPQNIVIFIDEIDSVLGLSFPADDFFALIRNCYDKRAAKPDYKRLTFALLGVATPSDLIQDKHATPFNIGRAIELKGFQVHESAALIQGLVGRVSCPQAVLSEVLYWTGGQPFLTQKFCWLLVNRCNQEQNGLCTIPENEAPRWVEQFVQTQIIENWEAQDEPEHLRTIRDRLLGQPHCCQQSLQIYRIILEQGSVEAKNSPEHIELRLSGLVNKHQGNLVVYNPIYQAVFNLDWIEKHCPKERILAIVFTDVESFSTKMAADEKHTLALLQRDFQLIRKCCEQFSGEILKGLGDGWLMRFDSAENAVDCAIAIQQAIKTAAANLPKRDILRHRIGIHLGEVFFLQNDFGVSPSRNFINTYQDDVMGNVVNVAARLQTEAPAGGICISQTVYEAVQDHLNGVKDQQQLQITKAGERLLKNIPRPIPVYIITLDPYLQPWWWKILILLITAAIATGLVVGVRSRGGLESWELQVFDHLMRLQPQEKPDERLLIVEITEKDVQAQPPEERVGASLSDRALAQLLAKLESYQPQTIGLDIYRDRPVEDNYPELAQAMKKSDRLFTICHYGNPGVVPPPEVSGERQGFNNVVLDTDDILRRHLLAVSDASPCQNQYAFSIQVAGHYLVAQGIEPHLNSDGYLQLGSTVFKTLDTNPGGYSTINSSGHQILLNYRATNQIAEKITLTDVLNGQLNPEQVKNRIVLIGTTAPSFNDHRWFTPYSKGQGTVQTMTGIEIQAQMVSQILSAVLDQRSLIWWWSEPIEILWICGWSLIGGLLTHNSRSPRGFLVRGGVAIAILYGSGWVLFLQGGWIPLVPAALALVMTGGVLIVFSRFNF</sequence>
<proteinExistence type="inferred from homology"/>
<dbReference type="AlphaFoldDB" id="B4VNL0"/>
<feature type="transmembrane region" description="Helical" evidence="2">
    <location>
        <begin position="574"/>
        <end position="595"/>
    </location>
</feature>
<dbReference type="InterPro" id="IPR001054">
    <property type="entry name" value="A/G_cyclase"/>
</dbReference>
<evidence type="ECO:0000259" key="3">
    <source>
        <dbReference type="PROSITE" id="PS50125"/>
    </source>
</evidence>
<comment type="similarity">
    <text evidence="1">Belongs to the adenylyl cyclase class-3 family.</text>
</comment>
<dbReference type="InterPro" id="IPR007890">
    <property type="entry name" value="CHASE2"/>
</dbReference>
<dbReference type="GO" id="GO:0006171">
    <property type="term" value="P:cAMP biosynthetic process"/>
    <property type="evidence" value="ECO:0007669"/>
    <property type="project" value="TreeGrafter"/>
</dbReference>
<dbReference type="SUPFAM" id="SSF52540">
    <property type="entry name" value="P-loop containing nucleoside triphosphate hydrolases"/>
    <property type="match status" value="1"/>
</dbReference>
<feature type="transmembrane region" description="Helical" evidence="2">
    <location>
        <begin position="942"/>
        <end position="962"/>
    </location>
</feature>
<dbReference type="eggNOG" id="COG2114">
    <property type="taxonomic scope" value="Bacteria"/>
</dbReference>
<dbReference type="Pfam" id="PF05226">
    <property type="entry name" value="CHASE2"/>
    <property type="match status" value="1"/>
</dbReference>
<dbReference type="Gene3D" id="3.30.70.1230">
    <property type="entry name" value="Nucleotide cyclase"/>
    <property type="match status" value="1"/>
</dbReference>
<dbReference type="EMBL" id="DS989846">
    <property type="protein sequence ID" value="EDX76468.1"/>
    <property type="molecule type" value="Genomic_DNA"/>
</dbReference>